<sequence length="390" mass="41453">PAPAAASGWPRGYKGLPAGDWHLTGALSPAQAEEAALGFLLAGYSFDRYRKTKPAPQPRLKLPEGCDAARILAMAEGEFLTRRLIDTPASDLGPQELEEEFLALAARFGAETSVIRGEDLLAQNLPMIHAVGRASPRAPRLLELRWGGRGPKLTLVGKGVCFDTGGLDIKPSAGMLLMKKDMGGAATVMGLAQMIMQLDLPLQLRVLVPAVENAISGSAMRPRDILISRKGLTVEVNNTDAEGRLILADALALADEETPDVLISMATLTGAARVAVGPDLAPFFTDDEPMAEALQAAAPVACDPVWRLPFWQPYEAMIEPGIADLDNAPSGGFAGSITAALFLRRFVETPRYMHFDIYGHTPADQPARPKGGVGQGARAILTALPRILAL</sequence>
<dbReference type="Pfam" id="PF00883">
    <property type="entry name" value="Peptidase_M17"/>
    <property type="match status" value="1"/>
</dbReference>
<evidence type="ECO:0000256" key="3">
    <source>
        <dbReference type="ARBA" id="ARBA00022670"/>
    </source>
</evidence>
<dbReference type="SUPFAM" id="SSF53187">
    <property type="entry name" value="Zn-dependent exopeptidases"/>
    <property type="match status" value="1"/>
</dbReference>
<evidence type="ECO:0000256" key="2">
    <source>
        <dbReference type="ARBA" id="ARBA00022438"/>
    </source>
</evidence>
<comment type="similarity">
    <text evidence="1">Belongs to the peptidase M17 family.</text>
</comment>
<comment type="caution">
    <text evidence="7">The sequence shown here is derived from an EMBL/GenBank/DDBJ whole genome shotgun (WGS) entry which is preliminary data.</text>
</comment>
<feature type="domain" description="Cytosol aminopeptidase" evidence="6">
    <location>
        <begin position="238"/>
        <end position="245"/>
    </location>
</feature>
<evidence type="ECO:0000256" key="5">
    <source>
        <dbReference type="ARBA" id="ARBA00023211"/>
    </source>
</evidence>
<dbReference type="EMBL" id="SWAU01000561">
    <property type="protein sequence ID" value="TKA93924.1"/>
    <property type="molecule type" value="Genomic_DNA"/>
</dbReference>
<keyword evidence="5" id="KW-0464">Manganese</keyword>
<dbReference type="PANTHER" id="PTHR11963:SF20">
    <property type="entry name" value="PEPTIDASE B"/>
    <property type="match status" value="1"/>
</dbReference>
<dbReference type="InterPro" id="IPR011356">
    <property type="entry name" value="Leucine_aapep/pepB"/>
</dbReference>
<evidence type="ECO:0000313" key="7">
    <source>
        <dbReference type="EMBL" id="TKA93924.1"/>
    </source>
</evidence>
<evidence type="ECO:0000259" key="6">
    <source>
        <dbReference type="PROSITE" id="PS00631"/>
    </source>
</evidence>
<evidence type="ECO:0000256" key="4">
    <source>
        <dbReference type="ARBA" id="ARBA00022801"/>
    </source>
</evidence>
<dbReference type="GO" id="GO:0070006">
    <property type="term" value="F:metalloaminopeptidase activity"/>
    <property type="evidence" value="ECO:0007669"/>
    <property type="project" value="InterPro"/>
</dbReference>
<organism evidence="7 8">
    <name type="scientific">Cereibacter changlensis</name>
    <dbReference type="NCBI Taxonomy" id="402884"/>
    <lineage>
        <taxon>Bacteria</taxon>
        <taxon>Pseudomonadati</taxon>
        <taxon>Pseudomonadota</taxon>
        <taxon>Alphaproteobacteria</taxon>
        <taxon>Rhodobacterales</taxon>
        <taxon>Paracoccaceae</taxon>
        <taxon>Cereibacter</taxon>
    </lineage>
</organism>
<dbReference type="GO" id="GO:0005737">
    <property type="term" value="C:cytoplasm"/>
    <property type="evidence" value="ECO:0007669"/>
    <property type="project" value="InterPro"/>
</dbReference>
<evidence type="ECO:0000256" key="1">
    <source>
        <dbReference type="ARBA" id="ARBA00009528"/>
    </source>
</evidence>
<dbReference type="PANTHER" id="PTHR11963">
    <property type="entry name" value="LEUCINE AMINOPEPTIDASE-RELATED"/>
    <property type="match status" value="1"/>
</dbReference>
<dbReference type="Proteomes" id="UP000306340">
    <property type="component" value="Unassembled WGS sequence"/>
</dbReference>
<keyword evidence="4" id="KW-0378">Hydrolase</keyword>
<dbReference type="GO" id="GO:0030145">
    <property type="term" value="F:manganese ion binding"/>
    <property type="evidence" value="ECO:0007669"/>
    <property type="project" value="InterPro"/>
</dbReference>
<dbReference type="AlphaFoldDB" id="A0A4U0YV82"/>
<proteinExistence type="inferred from homology"/>
<dbReference type="InterPro" id="IPR000819">
    <property type="entry name" value="Peptidase_M17_C"/>
</dbReference>
<accession>A0A4U0YV82</accession>
<reference evidence="7 8" key="1">
    <citation type="submission" date="2019-04" db="EMBL/GenBank/DDBJ databases">
        <title>Crypto-aerobic microbial life in anoxic (sulfidic) marine sediments.</title>
        <authorList>
            <person name="Bhattacharya S."/>
            <person name="Roy C."/>
            <person name="Mondal N."/>
            <person name="Sarkar J."/>
            <person name="Mandal S."/>
            <person name="Rameez M.J."/>
            <person name="Ghosh W."/>
        </authorList>
    </citation>
    <scope>NUCLEOTIDE SEQUENCE [LARGE SCALE GENOMIC DNA]</scope>
    <source>
        <strain evidence="7 8">SBBC</strain>
    </source>
</reference>
<feature type="non-terminal residue" evidence="7">
    <location>
        <position position="1"/>
    </location>
</feature>
<dbReference type="PRINTS" id="PR00481">
    <property type="entry name" value="LAMNOPPTDASE"/>
</dbReference>
<protein>
    <submittedName>
        <fullName evidence="7">Leucyl aminopeptidase family protein</fullName>
    </submittedName>
</protein>
<dbReference type="Gene3D" id="3.40.220.10">
    <property type="entry name" value="Leucine Aminopeptidase, subunit E, domain 1"/>
    <property type="match status" value="1"/>
</dbReference>
<name>A0A4U0YV82_9RHOB</name>
<gene>
    <name evidence="7" type="ORF">FAZ78_25205</name>
</gene>
<dbReference type="CDD" id="cd00433">
    <property type="entry name" value="Peptidase_M17"/>
    <property type="match status" value="1"/>
</dbReference>
<dbReference type="InterPro" id="IPR043472">
    <property type="entry name" value="Macro_dom-like"/>
</dbReference>
<dbReference type="Gene3D" id="3.40.630.10">
    <property type="entry name" value="Zn peptidases"/>
    <property type="match status" value="1"/>
</dbReference>
<dbReference type="PROSITE" id="PS00631">
    <property type="entry name" value="CYTOSOL_AP"/>
    <property type="match status" value="1"/>
</dbReference>
<dbReference type="GO" id="GO:0006508">
    <property type="term" value="P:proteolysis"/>
    <property type="evidence" value="ECO:0007669"/>
    <property type="project" value="UniProtKB-KW"/>
</dbReference>
<keyword evidence="3" id="KW-0645">Protease</keyword>
<evidence type="ECO:0000313" key="8">
    <source>
        <dbReference type="Proteomes" id="UP000306340"/>
    </source>
</evidence>
<keyword evidence="2 7" id="KW-0031">Aminopeptidase</keyword>